<dbReference type="GO" id="GO:0034976">
    <property type="term" value="P:response to endoplasmic reticulum stress"/>
    <property type="evidence" value="ECO:0007669"/>
    <property type="project" value="TreeGrafter"/>
</dbReference>
<dbReference type="EMBL" id="MCOG01000034">
    <property type="protein sequence ID" value="ORY73290.1"/>
    <property type="molecule type" value="Genomic_DNA"/>
</dbReference>
<dbReference type="Proteomes" id="UP000193920">
    <property type="component" value="Unassembled WGS sequence"/>
</dbReference>
<dbReference type="GO" id="GO:0003756">
    <property type="term" value="F:protein disulfide isomerase activity"/>
    <property type="evidence" value="ECO:0007669"/>
    <property type="project" value="TreeGrafter"/>
</dbReference>
<name>A0A1Y2ENY0_9FUNG</name>
<accession>A0A1Y2ENY0</accession>
<dbReference type="Gene3D" id="3.40.30.10">
    <property type="entry name" value="Glutaredoxin"/>
    <property type="match status" value="2"/>
</dbReference>
<dbReference type="GO" id="GO:0006457">
    <property type="term" value="P:protein folding"/>
    <property type="evidence" value="ECO:0007669"/>
    <property type="project" value="TreeGrafter"/>
</dbReference>
<organism evidence="3 4">
    <name type="scientific">Neocallimastix californiae</name>
    <dbReference type="NCBI Taxonomy" id="1754190"/>
    <lineage>
        <taxon>Eukaryota</taxon>
        <taxon>Fungi</taxon>
        <taxon>Fungi incertae sedis</taxon>
        <taxon>Chytridiomycota</taxon>
        <taxon>Chytridiomycota incertae sedis</taxon>
        <taxon>Neocallimastigomycetes</taxon>
        <taxon>Neocallimastigales</taxon>
        <taxon>Neocallimastigaceae</taxon>
        <taxon>Neocallimastix</taxon>
    </lineage>
</organism>
<evidence type="ECO:0000313" key="4">
    <source>
        <dbReference type="Proteomes" id="UP000193920"/>
    </source>
</evidence>
<dbReference type="OrthoDB" id="427280at2759"/>
<dbReference type="PANTHER" id="PTHR18929">
    <property type="entry name" value="PROTEIN DISULFIDE ISOMERASE"/>
    <property type="match status" value="1"/>
</dbReference>
<feature type="chain" id="PRO_5010991871" description="Thioredoxin domain-containing protein" evidence="2">
    <location>
        <begin position="21"/>
        <end position="488"/>
    </location>
</feature>
<dbReference type="AlphaFoldDB" id="A0A1Y2ENY0"/>
<reference evidence="3 4" key="1">
    <citation type="submission" date="2016-08" db="EMBL/GenBank/DDBJ databases">
        <title>A Parts List for Fungal Cellulosomes Revealed by Comparative Genomics.</title>
        <authorList>
            <consortium name="DOE Joint Genome Institute"/>
            <person name="Haitjema C.H."/>
            <person name="Gilmore S.P."/>
            <person name="Henske J.K."/>
            <person name="Solomon K.V."/>
            <person name="De Groot R."/>
            <person name="Kuo A."/>
            <person name="Mondo S.J."/>
            <person name="Salamov A.A."/>
            <person name="Labutti K."/>
            <person name="Zhao Z."/>
            <person name="Chiniquy J."/>
            <person name="Barry K."/>
            <person name="Brewer H.M."/>
            <person name="Purvine S.O."/>
            <person name="Wright A.T."/>
            <person name="Boxma B."/>
            <person name="Van Alen T."/>
            <person name="Hackstein J.H."/>
            <person name="Baker S.E."/>
            <person name="Grigoriev I.V."/>
            <person name="O'Malley M.A."/>
        </authorList>
    </citation>
    <scope>NUCLEOTIDE SEQUENCE [LARGE SCALE GENOMIC DNA]</scope>
    <source>
        <strain evidence="3 4">G1</strain>
    </source>
</reference>
<comment type="caution">
    <text evidence="3">The sequence shown here is derived from an EMBL/GenBank/DDBJ whole genome shotgun (WGS) entry which is preliminary data.</text>
</comment>
<keyword evidence="4" id="KW-1185">Reference proteome</keyword>
<gene>
    <name evidence="3" type="ORF">LY90DRAFT_666676</name>
</gene>
<keyword evidence="2" id="KW-0732">Signal</keyword>
<dbReference type="InterPro" id="IPR036249">
    <property type="entry name" value="Thioredoxin-like_sf"/>
</dbReference>
<evidence type="ECO:0000256" key="2">
    <source>
        <dbReference type="SAM" id="SignalP"/>
    </source>
</evidence>
<dbReference type="SUPFAM" id="SSF52833">
    <property type="entry name" value="Thioredoxin-like"/>
    <property type="match status" value="2"/>
</dbReference>
<sequence length="488" mass="57340">MNKIIYIFILVLLFILQINASDVDDLESNINILNSEDLQLFIKNNEIVIVGFFDKVDNKEYGYIKGLSLALKEYERLNFVISTDNNSNVWASEIVGVQVENPSVVIFKQGNGYYIPYDKIQSKPMYNVRELCLKALNPFVDEFDDMPIEYNYDYLLYFYVDEEDKIANFELMQKLGASLFQEFNVKYIYQEKNPLNINLPELKSKFIIVTKNFQSYYRQIDVLSEEDETNFENITYFVNYYKSGSLDPQFIWRYEEMNWEFTDYVTEARPNIYDSIVLEPTTDVIVLYYKSDCPYSQQVMESFQVLAKKYIDQRHKLTVAEFEAESQNIPITSPWRNLIEYPTVVLYPATKTGTGTKRQFYVLKQDLGRSAINIANWMLKRVTNSYDEVLYSPTDFQKLNEIDGGIIEQDKKEEMEEFKANELLGDPNLIYTLFGQGRDQKFFSVENEENNYYIGNTAYDEMAITAAYYELTPTTYIVHYPEPTTESD</sequence>
<dbReference type="STRING" id="1754190.A0A1Y2ENY0"/>
<feature type="signal peptide" evidence="2">
    <location>
        <begin position="1"/>
        <end position="20"/>
    </location>
</feature>
<comment type="similarity">
    <text evidence="1">Belongs to the protein disulfide isomerase family.</text>
</comment>
<dbReference type="CDD" id="cd02981">
    <property type="entry name" value="PDI_b_family"/>
    <property type="match status" value="1"/>
</dbReference>
<evidence type="ECO:0000313" key="3">
    <source>
        <dbReference type="EMBL" id="ORY73290.1"/>
    </source>
</evidence>
<evidence type="ECO:0008006" key="5">
    <source>
        <dbReference type="Google" id="ProtNLM"/>
    </source>
</evidence>
<proteinExistence type="inferred from homology"/>
<dbReference type="GO" id="GO:0005783">
    <property type="term" value="C:endoplasmic reticulum"/>
    <property type="evidence" value="ECO:0007669"/>
    <property type="project" value="TreeGrafter"/>
</dbReference>
<protein>
    <recommendedName>
        <fullName evidence="5">Thioredoxin domain-containing protein</fullName>
    </recommendedName>
</protein>
<evidence type="ECO:0000256" key="1">
    <source>
        <dbReference type="ARBA" id="ARBA00006347"/>
    </source>
</evidence>